<dbReference type="InterPro" id="IPR036280">
    <property type="entry name" value="Multihaem_cyt_sf"/>
</dbReference>
<dbReference type="InterPro" id="IPR009056">
    <property type="entry name" value="Cyt_c-like_dom"/>
</dbReference>
<dbReference type="EMBL" id="UINC01001255">
    <property type="protein sequence ID" value="SUZ75705.1"/>
    <property type="molecule type" value="Genomic_DNA"/>
</dbReference>
<feature type="domain" description="Cytochrome c" evidence="6">
    <location>
        <begin position="369"/>
        <end position="463"/>
    </location>
</feature>
<dbReference type="PROSITE" id="PS51007">
    <property type="entry name" value="CYTC"/>
    <property type="match status" value="4"/>
</dbReference>
<dbReference type="SUPFAM" id="SSF48695">
    <property type="entry name" value="Multiheme cytochromes"/>
    <property type="match status" value="1"/>
</dbReference>
<evidence type="ECO:0000313" key="7">
    <source>
        <dbReference type="EMBL" id="SUZ75705.1"/>
    </source>
</evidence>
<organism evidence="7">
    <name type="scientific">marine metagenome</name>
    <dbReference type="NCBI Taxonomy" id="408172"/>
    <lineage>
        <taxon>unclassified sequences</taxon>
        <taxon>metagenomes</taxon>
        <taxon>ecological metagenomes</taxon>
    </lineage>
</organism>
<dbReference type="PANTHER" id="PTHR35038:SF8">
    <property type="entry name" value="C-TYPE POLYHEME CYTOCHROME OMCC"/>
    <property type="match status" value="1"/>
</dbReference>
<protein>
    <recommendedName>
        <fullName evidence="6">Cytochrome c domain-containing protein</fullName>
    </recommendedName>
</protein>
<feature type="transmembrane region" description="Helical" evidence="5">
    <location>
        <begin position="17"/>
        <end position="34"/>
    </location>
</feature>
<keyword evidence="5" id="KW-0812">Transmembrane</keyword>
<keyword evidence="5" id="KW-0472">Membrane</keyword>
<dbReference type="GO" id="GO:0009055">
    <property type="term" value="F:electron transfer activity"/>
    <property type="evidence" value="ECO:0007669"/>
    <property type="project" value="InterPro"/>
</dbReference>
<keyword evidence="2" id="KW-0479">Metal-binding</keyword>
<dbReference type="SUPFAM" id="SSF46626">
    <property type="entry name" value="Cytochrome c"/>
    <property type="match status" value="4"/>
</dbReference>
<evidence type="ECO:0000256" key="4">
    <source>
        <dbReference type="ARBA" id="ARBA00023004"/>
    </source>
</evidence>
<reference evidence="7" key="1">
    <citation type="submission" date="2018-05" db="EMBL/GenBank/DDBJ databases">
        <authorList>
            <person name="Lanie J.A."/>
            <person name="Ng W.-L."/>
            <person name="Kazmierczak K.M."/>
            <person name="Andrzejewski T.M."/>
            <person name="Davidsen T.M."/>
            <person name="Wayne K.J."/>
            <person name="Tettelin H."/>
            <person name="Glass J.I."/>
            <person name="Rusch D."/>
            <person name="Podicherti R."/>
            <person name="Tsui H.-C.T."/>
            <person name="Winkler M.E."/>
        </authorList>
    </citation>
    <scope>NUCLEOTIDE SEQUENCE</scope>
</reference>
<evidence type="ECO:0000259" key="6">
    <source>
        <dbReference type="PROSITE" id="PS51007"/>
    </source>
</evidence>
<evidence type="ECO:0000256" key="3">
    <source>
        <dbReference type="ARBA" id="ARBA00022729"/>
    </source>
</evidence>
<evidence type="ECO:0000256" key="2">
    <source>
        <dbReference type="ARBA" id="ARBA00022723"/>
    </source>
</evidence>
<evidence type="ECO:0000256" key="1">
    <source>
        <dbReference type="ARBA" id="ARBA00022617"/>
    </source>
</evidence>
<dbReference type="InterPro" id="IPR051829">
    <property type="entry name" value="Multiheme_Cytochr_ET"/>
</dbReference>
<dbReference type="GO" id="GO:0020037">
    <property type="term" value="F:heme binding"/>
    <property type="evidence" value="ECO:0007669"/>
    <property type="project" value="InterPro"/>
</dbReference>
<accession>A0A381Q8N4</accession>
<gene>
    <name evidence="7" type="ORF">METZ01_LOCUS28559</name>
</gene>
<keyword evidence="1" id="KW-0349">Heme</keyword>
<dbReference type="Pfam" id="PF00034">
    <property type="entry name" value="Cytochrom_C"/>
    <property type="match status" value="1"/>
</dbReference>
<keyword evidence="4" id="KW-0408">Iron</keyword>
<name>A0A381Q8N4_9ZZZZ</name>
<feature type="domain" description="Cytochrome c" evidence="6">
    <location>
        <begin position="745"/>
        <end position="854"/>
    </location>
</feature>
<proteinExistence type="predicted"/>
<keyword evidence="5" id="KW-1133">Transmembrane helix</keyword>
<dbReference type="AlphaFoldDB" id="A0A381Q8N4"/>
<evidence type="ECO:0000256" key="5">
    <source>
        <dbReference type="SAM" id="Phobius"/>
    </source>
</evidence>
<sequence length="1013" mass="116750">MSESQERHYNILKLNRLFAISTFIFTGVWLLVFVDDYQRPWKTYQKEFRKLEIEKVRSDLNDLSVQLENNPDYNRLTEKLFSSEKKLDSRRDELDKINVELETLNTELYRNNQLYQFSKADLDVLKYDYEKSQFGHGKSSDLEKKYFALNDSVNKYFLIREKSEIRIDKKKKVQQQITKEIGRIKGSLTSLTREKNLVERKLSKVDPEAMSFANKVGNVVRDLPVLDFIDPYYEVKQVVINDLEEDLVYMGMPKVDRCVTCHVGIDKKGFEDVPQPYTTHPKLDLMVGPSSSHPISEFGCTSCHAGRGRGTGFNSSSHSPNDETTAHRWEEEHGWEPMHHWENPMFPKRYTEAGCYKCHSGNMPLKEAETLSLGLSVFEKSGCYACHNVARWDDAPKPGPSLYKLASKTSKDWTYKWIMDPRSFRHNTWMPHFFKKGNNSSPDDIKRTEQEVLAMTEYLFSKSESYETNSVNNSGDYDRGRLLVNSLGCKGCHQIQPNPNPDYDPTIQALRTEQGPNLISLGSKVNEDWLVSWLKNPYSYHEETKMPDLRVSDQEAMDIATYLLADKNNAFDSMNTAQVNDDALNEISADFLSQLLRKSQVDEKISNMTTKEKLIYSGEKLIGYYGCYSCHNIAGFEDRKPIGIALDVEGSKLISKFDFGFWHDEIPHTKWDWFYNKINKPETFDLIPNEEGSVTVKELNPLEKSRMPNFGLTDKEINGLVTLIMGLVKDEIPASKLPEKTPEYLAETHGERFIHTNNCLGCHKIDGEGGAIWTSTAVWLEEIAGPENSEDISLVQNFSPPLLNTQGKKVQPDWLLNWFQNISMIRPHLQVRMPSYDFTHEEWNSVISYFQSKDGLSLKYENPHNFSKATNSYKAGEKIQEEGACINCHFYGEMKPRQDALTWAPNLVLTKERLRPEWLIDWFNNPQTVMPGTKMPAPYIPVDESISDVKEYWGNEVASFVGDTTGMLYGLIDWMWGLEGKEDISSIVKEHLDNEGYGFISDEEDDEWGDDEW</sequence>
<dbReference type="PANTHER" id="PTHR35038">
    <property type="entry name" value="DISSIMILATORY SULFITE REDUCTASE SIRA"/>
    <property type="match status" value="1"/>
</dbReference>
<feature type="domain" description="Cytochrome c" evidence="6">
    <location>
        <begin position="871"/>
        <end position="957"/>
    </location>
</feature>
<dbReference type="GO" id="GO:0046872">
    <property type="term" value="F:metal ion binding"/>
    <property type="evidence" value="ECO:0007669"/>
    <property type="project" value="UniProtKB-KW"/>
</dbReference>
<feature type="domain" description="Cytochrome c" evidence="6">
    <location>
        <begin position="475"/>
        <end position="567"/>
    </location>
</feature>
<keyword evidence="3" id="KW-0732">Signal</keyword>
<dbReference type="InterPro" id="IPR036909">
    <property type="entry name" value="Cyt_c-like_dom_sf"/>
</dbReference>
<dbReference type="Gene3D" id="1.10.760.10">
    <property type="entry name" value="Cytochrome c-like domain"/>
    <property type="match status" value="5"/>
</dbReference>